<dbReference type="InterPro" id="IPR023612">
    <property type="entry name" value="Peptidase_M4"/>
</dbReference>
<evidence type="ECO:0000256" key="3">
    <source>
        <dbReference type="ARBA" id="ARBA00022801"/>
    </source>
</evidence>
<evidence type="ECO:0000256" key="2">
    <source>
        <dbReference type="ARBA" id="ARBA00022670"/>
    </source>
</evidence>
<keyword evidence="4" id="KW-0862">Zinc</keyword>
<dbReference type="SUPFAM" id="SSF55486">
    <property type="entry name" value="Metalloproteases ('zincins'), catalytic domain"/>
    <property type="match status" value="1"/>
</dbReference>
<keyword evidence="2" id="KW-0645">Protease</keyword>
<feature type="domain" description="Peptidase M4 C-terminal" evidence="6">
    <location>
        <begin position="20"/>
        <end position="212"/>
    </location>
</feature>
<dbReference type="GeneID" id="25740534"/>
<dbReference type="Proteomes" id="UP000054498">
    <property type="component" value="Unassembled WGS sequence"/>
</dbReference>
<evidence type="ECO:0000256" key="1">
    <source>
        <dbReference type="ARBA" id="ARBA00009388"/>
    </source>
</evidence>
<evidence type="ECO:0000313" key="8">
    <source>
        <dbReference type="Proteomes" id="UP000054498"/>
    </source>
</evidence>
<accession>A0A0D2KYL8</accession>
<protein>
    <recommendedName>
        <fullName evidence="6">Peptidase M4 C-terminal domain-containing protein</fullName>
    </recommendedName>
</protein>
<reference evidence="7 8" key="1">
    <citation type="journal article" date="2013" name="BMC Genomics">
        <title>Reconstruction of the lipid metabolism for the microalga Monoraphidium neglectum from its genome sequence reveals characteristics suitable for biofuel production.</title>
        <authorList>
            <person name="Bogen C."/>
            <person name="Al-Dilaimi A."/>
            <person name="Albersmeier A."/>
            <person name="Wichmann J."/>
            <person name="Grundmann M."/>
            <person name="Rupp O."/>
            <person name="Lauersen K.J."/>
            <person name="Blifernez-Klassen O."/>
            <person name="Kalinowski J."/>
            <person name="Goesmann A."/>
            <person name="Mussgnug J.H."/>
            <person name="Kruse O."/>
        </authorList>
    </citation>
    <scope>NUCLEOTIDE SEQUENCE [LARGE SCALE GENOMIC DNA]</scope>
    <source>
        <strain evidence="7 8">SAG 48.87</strain>
    </source>
</reference>
<evidence type="ECO:0000256" key="4">
    <source>
        <dbReference type="ARBA" id="ARBA00022833"/>
    </source>
</evidence>
<dbReference type="Pfam" id="PF02868">
    <property type="entry name" value="Peptidase_M4_C"/>
    <property type="match status" value="1"/>
</dbReference>
<dbReference type="GO" id="GO:0004222">
    <property type="term" value="F:metalloendopeptidase activity"/>
    <property type="evidence" value="ECO:0007669"/>
    <property type="project" value="InterPro"/>
</dbReference>
<evidence type="ECO:0000259" key="6">
    <source>
        <dbReference type="Pfam" id="PF02868"/>
    </source>
</evidence>
<dbReference type="OrthoDB" id="2962374at2759"/>
<dbReference type="RefSeq" id="XP_013899323.1">
    <property type="nucleotide sequence ID" value="XM_014043869.1"/>
</dbReference>
<dbReference type="InterPro" id="IPR027268">
    <property type="entry name" value="Peptidase_M4/M1_CTD_sf"/>
</dbReference>
<dbReference type="PANTHER" id="PTHR33794">
    <property type="entry name" value="BACILLOLYSIN"/>
    <property type="match status" value="1"/>
</dbReference>
<name>A0A0D2KYL8_9CHLO</name>
<dbReference type="Gene3D" id="1.10.390.10">
    <property type="entry name" value="Neutral Protease Domain 2"/>
    <property type="match status" value="1"/>
</dbReference>
<keyword evidence="5" id="KW-0482">Metalloprotease</keyword>
<comment type="similarity">
    <text evidence="1">Belongs to the peptidase M4 family.</text>
</comment>
<sequence>MVTLDITGHEISHGVIESSSQLSYAYSFGGLNEATADIMSVCIQDFAQSTGATPRPASFFPGSQMFSPSCKQPWIRSMVNPADDNKSWSCWHPSFDATWVPRPNGAPGSGGADGGSQYCFVDVHWSSGPANRAFWLMSKGLACQPGAQRRGAPEPIGIRKACDVWYRALTNYFSPVTDYYEARTSTVKAAQDLFPGSSKEAAAVAAAWDVVGAPDSPDGNGPRCDPGFAIDSSACPA</sequence>
<organism evidence="7 8">
    <name type="scientific">Monoraphidium neglectum</name>
    <dbReference type="NCBI Taxonomy" id="145388"/>
    <lineage>
        <taxon>Eukaryota</taxon>
        <taxon>Viridiplantae</taxon>
        <taxon>Chlorophyta</taxon>
        <taxon>core chlorophytes</taxon>
        <taxon>Chlorophyceae</taxon>
        <taxon>CS clade</taxon>
        <taxon>Sphaeropleales</taxon>
        <taxon>Selenastraceae</taxon>
        <taxon>Monoraphidium</taxon>
    </lineage>
</organism>
<dbReference type="EMBL" id="KK101595">
    <property type="protein sequence ID" value="KIZ00304.1"/>
    <property type="molecule type" value="Genomic_DNA"/>
</dbReference>
<keyword evidence="3" id="KW-0378">Hydrolase</keyword>
<dbReference type="InterPro" id="IPR001570">
    <property type="entry name" value="Peptidase_M4_C_domain"/>
</dbReference>
<keyword evidence="8" id="KW-1185">Reference proteome</keyword>
<dbReference type="InterPro" id="IPR050728">
    <property type="entry name" value="Zinc_Metalloprotease_M4"/>
</dbReference>
<evidence type="ECO:0000256" key="5">
    <source>
        <dbReference type="ARBA" id="ARBA00023049"/>
    </source>
</evidence>
<evidence type="ECO:0000313" key="7">
    <source>
        <dbReference type="EMBL" id="KIZ00304.1"/>
    </source>
</evidence>
<dbReference type="STRING" id="145388.A0A0D2KYL8"/>
<proteinExistence type="inferred from homology"/>
<dbReference type="KEGG" id="mng:MNEG_7658"/>
<gene>
    <name evidence="7" type="ORF">MNEG_7658</name>
</gene>
<dbReference type="PANTHER" id="PTHR33794:SF1">
    <property type="entry name" value="BACILLOLYSIN"/>
    <property type="match status" value="1"/>
</dbReference>
<dbReference type="GO" id="GO:0006508">
    <property type="term" value="P:proteolysis"/>
    <property type="evidence" value="ECO:0007669"/>
    <property type="project" value="UniProtKB-KW"/>
</dbReference>
<dbReference type="PRINTS" id="PR00730">
    <property type="entry name" value="THERMOLYSIN"/>
</dbReference>
<dbReference type="AlphaFoldDB" id="A0A0D2KYL8"/>